<gene>
    <name evidence="1" type="ORF">EYF80_068383</name>
</gene>
<dbReference type="AlphaFoldDB" id="A0A4Z2DYD5"/>
<evidence type="ECO:0000313" key="2">
    <source>
        <dbReference type="Proteomes" id="UP000314294"/>
    </source>
</evidence>
<keyword evidence="2" id="KW-1185">Reference proteome</keyword>
<accession>A0A4Z2DYD5</accession>
<proteinExistence type="predicted"/>
<protein>
    <submittedName>
        <fullName evidence="1">Uncharacterized protein</fullName>
    </submittedName>
</protein>
<comment type="caution">
    <text evidence="1">The sequence shown here is derived from an EMBL/GenBank/DDBJ whole genome shotgun (WGS) entry which is preliminary data.</text>
</comment>
<dbReference type="Proteomes" id="UP000314294">
    <property type="component" value="Unassembled WGS sequence"/>
</dbReference>
<reference evidence="1 2" key="1">
    <citation type="submission" date="2019-03" db="EMBL/GenBank/DDBJ databases">
        <title>First draft genome of Liparis tanakae, snailfish: a comprehensive survey of snailfish specific genes.</title>
        <authorList>
            <person name="Kim W."/>
            <person name="Song I."/>
            <person name="Jeong J.-H."/>
            <person name="Kim D."/>
            <person name="Kim S."/>
            <person name="Ryu S."/>
            <person name="Song J.Y."/>
            <person name="Lee S.K."/>
        </authorList>
    </citation>
    <scope>NUCLEOTIDE SEQUENCE [LARGE SCALE GENOMIC DNA]</scope>
    <source>
        <tissue evidence="1">Muscle</tissue>
    </source>
</reference>
<dbReference type="EMBL" id="SRLO01027570">
    <property type="protein sequence ID" value="TNN21506.1"/>
    <property type="molecule type" value="Genomic_DNA"/>
</dbReference>
<organism evidence="1 2">
    <name type="scientific">Liparis tanakae</name>
    <name type="common">Tanaka's snailfish</name>
    <dbReference type="NCBI Taxonomy" id="230148"/>
    <lineage>
        <taxon>Eukaryota</taxon>
        <taxon>Metazoa</taxon>
        <taxon>Chordata</taxon>
        <taxon>Craniata</taxon>
        <taxon>Vertebrata</taxon>
        <taxon>Euteleostomi</taxon>
        <taxon>Actinopterygii</taxon>
        <taxon>Neopterygii</taxon>
        <taxon>Teleostei</taxon>
        <taxon>Neoteleostei</taxon>
        <taxon>Acanthomorphata</taxon>
        <taxon>Eupercaria</taxon>
        <taxon>Perciformes</taxon>
        <taxon>Cottioidei</taxon>
        <taxon>Cottales</taxon>
        <taxon>Liparidae</taxon>
        <taxon>Liparis</taxon>
    </lineage>
</organism>
<name>A0A4Z2DYD5_9TELE</name>
<evidence type="ECO:0000313" key="1">
    <source>
        <dbReference type="EMBL" id="TNN21506.1"/>
    </source>
</evidence>
<sequence length="89" mass="9994">MVPPHSELGRVPFTDPTHELCWRYVTALLIKSFGDAQRGQNSTDAHVATVSGVCITDIFITDIFITDIFITDIFIRGGTQKIKTRKEIK</sequence>